<gene>
    <name evidence="2" type="ORF">CSSPJE1EN2_LOCUS16341</name>
</gene>
<dbReference type="Proteomes" id="UP001497522">
    <property type="component" value="Chromosome 3"/>
</dbReference>
<proteinExistence type="predicted"/>
<feature type="region of interest" description="Disordered" evidence="1">
    <location>
        <begin position="75"/>
        <end position="113"/>
    </location>
</feature>
<feature type="compositionally biased region" description="Polar residues" evidence="1">
    <location>
        <begin position="1503"/>
        <end position="1512"/>
    </location>
</feature>
<feature type="region of interest" description="Disordered" evidence="1">
    <location>
        <begin position="1388"/>
        <end position="1407"/>
    </location>
</feature>
<feature type="compositionally biased region" description="Polar residues" evidence="1">
    <location>
        <begin position="75"/>
        <end position="97"/>
    </location>
</feature>
<keyword evidence="3" id="KW-1185">Reference proteome</keyword>
<feature type="compositionally biased region" description="Basic and acidic residues" evidence="1">
    <location>
        <begin position="1513"/>
        <end position="1522"/>
    </location>
</feature>
<protein>
    <submittedName>
        <fullName evidence="2">Uncharacterized protein</fullName>
    </submittedName>
</protein>
<evidence type="ECO:0000313" key="3">
    <source>
        <dbReference type="Proteomes" id="UP001497522"/>
    </source>
</evidence>
<evidence type="ECO:0000313" key="2">
    <source>
        <dbReference type="EMBL" id="CAK9873869.1"/>
    </source>
</evidence>
<feature type="compositionally biased region" description="Basic residues" evidence="1">
    <location>
        <begin position="99"/>
        <end position="108"/>
    </location>
</feature>
<feature type="region of interest" description="Disordered" evidence="1">
    <location>
        <begin position="613"/>
        <end position="637"/>
    </location>
</feature>
<feature type="region of interest" description="Disordered" evidence="1">
    <location>
        <begin position="1491"/>
        <end position="1522"/>
    </location>
</feature>
<organism evidence="2 3">
    <name type="scientific">Sphagnum jensenii</name>
    <dbReference type="NCBI Taxonomy" id="128206"/>
    <lineage>
        <taxon>Eukaryota</taxon>
        <taxon>Viridiplantae</taxon>
        <taxon>Streptophyta</taxon>
        <taxon>Embryophyta</taxon>
        <taxon>Bryophyta</taxon>
        <taxon>Sphagnophytina</taxon>
        <taxon>Sphagnopsida</taxon>
        <taxon>Sphagnales</taxon>
        <taxon>Sphagnaceae</taxon>
        <taxon>Sphagnum</taxon>
    </lineage>
</organism>
<reference evidence="2" key="1">
    <citation type="submission" date="2024-03" db="EMBL/GenBank/DDBJ databases">
        <authorList>
            <consortium name="ELIXIR-Norway"/>
            <consortium name="Elixir Norway"/>
        </authorList>
    </citation>
    <scope>NUCLEOTIDE SEQUENCE</scope>
</reference>
<name>A0ABP1BF27_9BRYO</name>
<evidence type="ECO:0000256" key="1">
    <source>
        <dbReference type="SAM" id="MobiDB-lite"/>
    </source>
</evidence>
<dbReference type="EMBL" id="OZ023704">
    <property type="protein sequence ID" value="CAK9873869.1"/>
    <property type="molecule type" value="Genomic_DNA"/>
</dbReference>
<sequence length="1522" mass="167366">MTSTSEKLLQVVDYKLLPRRRLQQLCKKHGIPANKTNLFMAEALSGLSVLQSSSMLSKTSMDSSMQSPLVTTWTGNNSNCGTTTEPNSVTSVSFNPSGQRKRGRPRKQRPIEFDDQDLNLLKVSSKCETLEFSDPANLENQTVVVSQAEKVDASSRNQQSLEEAPTEVLRTLSPNFVYFQGKGVLDCDHSLSDVEALLQKTTVQHGCFADVNKESTSRTPVLLDTVPCEGEERVDSDTLQAALHKSCVQSEFEEISTKNYSTGNFDVEKSSRRDKTDAPEGEVHVNSEADLYTSGIDKEFEQNPTADKLDNESSRGFELRATAPCDMVVADKEMVDVDGTTETGDASLKVEEPFTCVLPPSAVEDDPVNQRMIVSCTDEQQTYVTQPASKMVDVVVEVSQQEDPSSRTEYGMEIRGDDSRVESVRNPCPQRMQLPDSFVAPDDSSMVSMQVNCQASPKPYYIDSSMQSPEVTIDTVVGELNSVNKVASLSSNHSEQNVGAMPLKQHSIALDQDLVAEVTSEGDVIFSNLAHAGNQYSVLDAEMVEAHSHGDASNSSDPGESRHQQYLSFEPQMEVHFTDLEQAKVVVPESDQPLSDMEVVVLNKNIVQDEFEETSNAAGSADKQKESPRLSGISEVIPSPTTKSKEIVVDPEAALCDCAVQNEFQNSPIAIEDNESSKRCALLETVPCEYATGDCKMDPDGITETSSVTLKRDSSLKVEELCIYPSPFIAEEPSLRERIAAGSTEQPTCSTRIQSGASKFQNEEGDVDMLEDYDTDSNVHVHVETENNGISIMERSAGNDNESSRGSGILETDPCAVVENEVVVIKPAFCKSSVQNKFEDSPTADKDNERSKELELPEEVHDGVVIIEGKVHLDDISETPHVNLKVQTTTSLDRVQKVGQIFCLHDIGQPDCVQLLPLHDLLDLGMQAEKPLTYALPLNANKLSVKQINVAACKDESMCPALGLSDSPSLQNAEGDVNMIEEAGKELDTGVEPVVYSVCQNELEVTSNKCSAEKDKEKSCGSDILETVPCAMLVKEVEEDAAVRAPLHKSSVQNELENYSTAGNKDSERVELLGTNPVEIVFDKWMVDVHGRAEQLYGTLQRDSSLQVEEASDEASVKQRTKACCTDQPMDPTMGQSDASSLRIAEGDVDMLEESDAESLYRNANQGRFHQQVGGWVDVELQVSLEHANSYQTDELLFQSVERNVNFSQETNSGFPIRKIDYEGCGDQVEPSIVIASKDAHIGGEEEEFERSATEEGLIKTLTTEYDQERLQRRTKPPSSYVDQFKKSPFVRLSRLSSNDLAKVMSAGSVKRAKILAEKRATTPQHLPLLEKAYTSLEPVQPGQLKSDHLHKADALVQSVEGKETDSEITIRKMSDVACADEVETSTAIGPKDPCMTGQEQEPERSATEGLVKKLTTEYAQERLQRRNKLVSSYLDQFKKSPFVKLSRLSSNDVAKVMSAGSIKRAQILAEKRATPQRLPVLDKTHSTTSGSVIFHEEEDSGYVSSSPTETTRSMEDITKKI</sequence>
<accession>A0ABP1BF27</accession>